<dbReference type="InterPro" id="IPR002491">
    <property type="entry name" value="ABC_transptr_periplasmic_BD"/>
</dbReference>
<feature type="compositionally biased region" description="Low complexity" evidence="5">
    <location>
        <begin position="230"/>
        <end position="249"/>
    </location>
</feature>
<dbReference type="GO" id="GO:0030288">
    <property type="term" value="C:outer membrane-bounded periplasmic space"/>
    <property type="evidence" value="ECO:0007669"/>
    <property type="project" value="TreeGrafter"/>
</dbReference>
<feature type="non-terminal residue" evidence="7">
    <location>
        <position position="274"/>
    </location>
</feature>
<feature type="non-terminal residue" evidence="7">
    <location>
        <position position="1"/>
    </location>
</feature>
<gene>
    <name evidence="7" type="ORF">AVDCRST_MAG48-3029</name>
</gene>
<organism evidence="7">
    <name type="scientific">uncultured Friedmanniella sp</name>
    <dbReference type="NCBI Taxonomy" id="335381"/>
    <lineage>
        <taxon>Bacteria</taxon>
        <taxon>Bacillati</taxon>
        <taxon>Actinomycetota</taxon>
        <taxon>Actinomycetes</taxon>
        <taxon>Propionibacteriales</taxon>
        <taxon>Nocardioidaceae</taxon>
        <taxon>Friedmanniella</taxon>
        <taxon>environmental samples</taxon>
    </lineage>
</organism>
<evidence type="ECO:0000256" key="1">
    <source>
        <dbReference type="ARBA" id="ARBA00004196"/>
    </source>
</evidence>
<dbReference type="Gene3D" id="3.40.50.1980">
    <property type="entry name" value="Nitrogenase molybdenum iron protein domain"/>
    <property type="match status" value="2"/>
</dbReference>
<proteinExistence type="inferred from homology"/>
<dbReference type="EMBL" id="CADCTS010000431">
    <property type="protein sequence ID" value="CAA9328793.1"/>
    <property type="molecule type" value="Genomic_DNA"/>
</dbReference>
<dbReference type="PANTHER" id="PTHR30532:SF28">
    <property type="entry name" value="PETROBACTIN-BINDING PROTEIN YCLQ"/>
    <property type="match status" value="1"/>
</dbReference>
<evidence type="ECO:0000256" key="3">
    <source>
        <dbReference type="ARBA" id="ARBA00022448"/>
    </source>
</evidence>
<name>A0A6J4LB70_9ACTN</name>
<dbReference type="GO" id="GO:1901678">
    <property type="term" value="P:iron coordination entity transport"/>
    <property type="evidence" value="ECO:0007669"/>
    <property type="project" value="UniProtKB-ARBA"/>
</dbReference>
<dbReference type="Pfam" id="PF01497">
    <property type="entry name" value="Peripla_BP_2"/>
    <property type="match status" value="1"/>
</dbReference>
<evidence type="ECO:0000313" key="7">
    <source>
        <dbReference type="EMBL" id="CAA9328793.1"/>
    </source>
</evidence>
<sequence length="274" mass="28768">CRSSPRPSSSPTRARCAPCTTSASRPTRSPRPTAACRPTSRSTPATTSPEVGTLFELDDQAINAVEPDLVIVGSRSGTPEVVEELTTITPAVVDLSARAETPAALVPAVEQRVTQIGQIFGVEEQAAAQMTEVRSAIADAKAEAEGADLSAMFVQVSGGKASAYGPTSRFGAIYSDFGFAETGAPVDEEGSHGEEIGAEFFARYNPGVIFVLDRGKAIGQAEQPALEVCRTTSSTGPTRRRTTSSSRWTASPGTSPAPPRARCARWWPTWPGPS</sequence>
<reference evidence="7" key="1">
    <citation type="submission" date="2020-02" db="EMBL/GenBank/DDBJ databases">
        <authorList>
            <person name="Meier V. D."/>
        </authorList>
    </citation>
    <scope>NUCLEOTIDE SEQUENCE</scope>
    <source>
        <strain evidence="7">AVDCRST_MAG48</strain>
    </source>
</reference>
<dbReference type="PANTHER" id="PTHR30532">
    <property type="entry name" value="IRON III DICITRATE-BINDING PERIPLASMIC PROTEIN"/>
    <property type="match status" value="1"/>
</dbReference>
<dbReference type="InterPro" id="IPR051313">
    <property type="entry name" value="Bact_iron-sidero_bind"/>
</dbReference>
<dbReference type="SUPFAM" id="SSF53807">
    <property type="entry name" value="Helical backbone' metal receptor"/>
    <property type="match status" value="1"/>
</dbReference>
<keyword evidence="3" id="KW-0813">Transport</keyword>
<comment type="similarity">
    <text evidence="2">Belongs to the bacterial solute-binding protein 8 family.</text>
</comment>
<feature type="compositionally biased region" description="Low complexity" evidence="5">
    <location>
        <begin position="1"/>
        <end position="18"/>
    </location>
</feature>
<evidence type="ECO:0000259" key="6">
    <source>
        <dbReference type="PROSITE" id="PS50983"/>
    </source>
</evidence>
<protein>
    <recommendedName>
        <fullName evidence="6">Fe/B12 periplasmic-binding domain-containing protein</fullName>
    </recommendedName>
</protein>
<feature type="region of interest" description="Disordered" evidence="5">
    <location>
        <begin position="1"/>
        <end position="50"/>
    </location>
</feature>
<evidence type="ECO:0000256" key="5">
    <source>
        <dbReference type="SAM" id="MobiDB-lite"/>
    </source>
</evidence>
<keyword evidence="4" id="KW-0732">Signal</keyword>
<accession>A0A6J4LB70</accession>
<evidence type="ECO:0000256" key="2">
    <source>
        <dbReference type="ARBA" id="ARBA00008814"/>
    </source>
</evidence>
<dbReference type="AlphaFoldDB" id="A0A6J4LB70"/>
<comment type="subcellular location">
    <subcellularLocation>
        <location evidence="1">Cell envelope</location>
    </subcellularLocation>
</comment>
<feature type="region of interest" description="Disordered" evidence="5">
    <location>
        <begin position="228"/>
        <end position="274"/>
    </location>
</feature>
<feature type="domain" description="Fe/B12 periplasmic-binding" evidence="6">
    <location>
        <begin position="1"/>
        <end position="274"/>
    </location>
</feature>
<dbReference type="PROSITE" id="PS50983">
    <property type="entry name" value="FE_B12_PBP"/>
    <property type="match status" value="1"/>
</dbReference>
<evidence type="ECO:0000256" key="4">
    <source>
        <dbReference type="ARBA" id="ARBA00022729"/>
    </source>
</evidence>
<feature type="compositionally biased region" description="Low complexity" evidence="5">
    <location>
        <begin position="37"/>
        <end position="49"/>
    </location>
</feature>